<dbReference type="GO" id="GO:0005524">
    <property type="term" value="F:ATP binding"/>
    <property type="evidence" value="ECO:0007669"/>
    <property type="project" value="UniProtKB-KW"/>
</dbReference>
<dbReference type="InterPro" id="IPR009057">
    <property type="entry name" value="Homeodomain-like_sf"/>
</dbReference>
<dbReference type="InterPro" id="IPR002197">
    <property type="entry name" value="HTH_Fis"/>
</dbReference>
<feature type="region of interest" description="Disordered" evidence="5">
    <location>
        <begin position="353"/>
        <end position="377"/>
    </location>
</feature>
<dbReference type="Pfam" id="PF25601">
    <property type="entry name" value="AAA_lid_14"/>
    <property type="match status" value="1"/>
</dbReference>
<sequence>MKLGLALGVLFGEPGSSRLRSSSRSCPLPDSWSTERLGPLPEPSRLGCHIDPSAILWHFETVGLQSHFGEPPMAQMTGAVRPPRISQAGMSRDLLYKDIVGASPKMQRIFRLVSKVAPTDSTVLLTGESGTGKELIARSLHLQSRRAQGPFVAVNMGAIPETLVESELFGYARGAFTGATVDRSGLVEEADHGTIFLDEIGDMPLHTQVKLLRTLESGEVRRLGDSTARVVDLRVVAATNRELRAEVAARRFREDLFYRLNVVEIALPALRERREDIGLLASYFLTRISERRGRRGLRFAPAAMALLERYDYPGNVRELENAIEHAVTLGEGRIIRPTDLPTALREPRLLAARTPPAGEPAHDEPRGAAAHAGSPREAWSLAEVEREHILTVLKRHRGNASSAARQLGISRTTLWRKMRAYGLGRARAGEGWP</sequence>
<dbReference type="InterPro" id="IPR025662">
    <property type="entry name" value="Sigma_54_int_dom_ATP-bd_1"/>
</dbReference>
<dbReference type="InterPro" id="IPR027417">
    <property type="entry name" value="P-loop_NTPase"/>
</dbReference>
<dbReference type="Gene3D" id="3.40.50.300">
    <property type="entry name" value="P-loop containing nucleotide triphosphate hydrolases"/>
    <property type="match status" value="1"/>
</dbReference>
<feature type="region of interest" description="Disordered" evidence="5">
    <location>
        <begin position="19"/>
        <end position="38"/>
    </location>
</feature>
<dbReference type="SUPFAM" id="SSF46689">
    <property type="entry name" value="Homeodomain-like"/>
    <property type="match status" value="1"/>
</dbReference>
<dbReference type="Pfam" id="PF02954">
    <property type="entry name" value="HTH_8"/>
    <property type="match status" value="1"/>
</dbReference>
<dbReference type="AlphaFoldDB" id="A0A538TJ77"/>
<keyword evidence="1" id="KW-0547">Nucleotide-binding</keyword>
<dbReference type="SMART" id="SM00382">
    <property type="entry name" value="AAA"/>
    <property type="match status" value="1"/>
</dbReference>
<evidence type="ECO:0000256" key="3">
    <source>
        <dbReference type="ARBA" id="ARBA00023015"/>
    </source>
</evidence>
<evidence type="ECO:0000256" key="5">
    <source>
        <dbReference type="SAM" id="MobiDB-lite"/>
    </source>
</evidence>
<evidence type="ECO:0000256" key="4">
    <source>
        <dbReference type="ARBA" id="ARBA00023163"/>
    </source>
</evidence>
<gene>
    <name evidence="7" type="ORF">E6K78_10325</name>
</gene>
<keyword evidence="2" id="KW-0067">ATP-binding</keyword>
<evidence type="ECO:0000313" key="8">
    <source>
        <dbReference type="Proteomes" id="UP000316609"/>
    </source>
</evidence>
<proteinExistence type="predicted"/>
<dbReference type="GO" id="GO:0006355">
    <property type="term" value="P:regulation of DNA-templated transcription"/>
    <property type="evidence" value="ECO:0007669"/>
    <property type="project" value="InterPro"/>
</dbReference>
<accession>A0A538TJ77</accession>
<protein>
    <submittedName>
        <fullName evidence="7">AAA family ATPase</fullName>
    </submittedName>
</protein>
<dbReference type="InterPro" id="IPR002078">
    <property type="entry name" value="Sigma_54_int"/>
</dbReference>
<evidence type="ECO:0000259" key="6">
    <source>
        <dbReference type="PROSITE" id="PS50045"/>
    </source>
</evidence>
<feature type="domain" description="Sigma-54 factor interaction" evidence="6">
    <location>
        <begin position="99"/>
        <end position="328"/>
    </location>
</feature>
<dbReference type="GO" id="GO:0043565">
    <property type="term" value="F:sequence-specific DNA binding"/>
    <property type="evidence" value="ECO:0007669"/>
    <property type="project" value="InterPro"/>
</dbReference>
<evidence type="ECO:0000256" key="2">
    <source>
        <dbReference type="ARBA" id="ARBA00022840"/>
    </source>
</evidence>
<dbReference type="PROSITE" id="PS00688">
    <property type="entry name" value="SIGMA54_INTERACT_3"/>
    <property type="match status" value="1"/>
</dbReference>
<evidence type="ECO:0000256" key="1">
    <source>
        <dbReference type="ARBA" id="ARBA00022741"/>
    </source>
</evidence>
<dbReference type="PRINTS" id="PR01590">
    <property type="entry name" value="HTHFIS"/>
</dbReference>
<dbReference type="Pfam" id="PF00158">
    <property type="entry name" value="Sigma54_activat"/>
    <property type="match status" value="1"/>
</dbReference>
<evidence type="ECO:0000313" key="7">
    <source>
        <dbReference type="EMBL" id="TMQ63671.1"/>
    </source>
</evidence>
<dbReference type="PANTHER" id="PTHR32071">
    <property type="entry name" value="TRANSCRIPTIONAL REGULATORY PROTEIN"/>
    <property type="match status" value="1"/>
</dbReference>
<keyword evidence="3" id="KW-0805">Transcription regulation</keyword>
<dbReference type="PROSITE" id="PS00675">
    <property type="entry name" value="SIGMA54_INTERACT_1"/>
    <property type="match status" value="1"/>
</dbReference>
<dbReference type="InterPro" id="IPR058031">
    <property type="entry name" value="AAA_lid_NorR"/>
</dbReference>
<dbReference type="Proteomes" id="UP000316609">
    <property type="component" value="Unassembled WGS sequence"/>
</dbReference>
<reference evidence="7 8" key="1">
    <citation type="journal article" date="2019" name="Nat. Microbiol.">
        <title>Mediterranean grassland soil C-N compound turnover is dependent on rainfall and depth, and is mediated by genomically divergent microorganisms.</title>
        <authorList>
            <person name="Diamond S."/>
            <person name="Andeer P.F."/>
            <person name="Li Z."/>
            <person name="Crits-Christoph A."/>
            <person name="Burstein D."/>
            <person name="Anantharaman K."/>
            <person name="Lane K.R."/>
            <person name="Thomas B.C."/>
            <person name="Pan C."/>
            <person name="Northen T.R."/>
            <person name="Banfield J.F."/>
        </authorList>
    </citation>
    <scope>NUCLEOTIDE SEQUENCE [LARGE SCALE GENOMIC DNA]</scope>
    <source>
        <strain evidence="7">WS_8</strain>
    </source>
</reference>
<dbReference type="FunFam" id="3.40.50.300:FF:000006">
    <property type="entry name" value="DNA-binding transcriptional regulator NtrC"/>
    <property type="match status" value="1"/>
</dbReference>
<dbReference type="Gene3D" id="1.10.8.60">
    <property type="match status" value="1"/>
</dbReference>
<dbReference type="CDD" id="cd00009">
    <property type="entry name" value="AAA"/>
    <property type="match status" value="1"/>
</dbReference>
<keyword evidence="4" id="KW-0804">Transcription</keyword>
<dbReference type="Gene3D" id="1.10.10.60">
    <property type="entry name" value="Homeodomain-like"/>
    <property type="match status" value="1"/>
</dbReference>
<comment type="caution">
    <text evidence="7">The sequence shown here is derived from an EMBL/GenBank/DDBJ whole genome shotgun (WGS) entry which is preliminary data.</text>
</comment>
<dbReference type="SUPFAM" id="SSF52540">
    <property type="entry name" value="P-loop containing nucleoside triphosphate hydrolases"/>
    <property type="match status" value="1"/>
</dbReference>
<name>A0A538TJ77_UNCEI</name>
<dbReference type="InterPro" id="IPR003593">
    <property type="entry name" value="AAA+_ATPase"/>
</dbReference>
<dbReference type="PROSITE" id="PS50045">
    <property type="entry name" value="SIGMA54_INTERACT_4"/>
    <property type="match status" value="1"/>
</dbReference>
<dbReference type="EMBL" id="VBOY01000103">
    <property type="protein sequence ID" value="TMQ63671.1"/>
    <property type="molecule type" value="Genomic_DNA"/>
</dbReference>
<dbReference type="InterPro" id="IPR025944">
    <property type="entry name" value="Sigma_54_int_dom_CS"/>
</dbReference>
<organism evidence="7 8">
    <name type="scientific">Eiseniibacteriota bacterium</name>
    <dbReference type="NCBI Taxonomy" id="2212470"/>
    <lineage>
        <taxon>Bacteria</taxon>
        <taxon>Candidatus Eiseniibacteriota</taxon>
    </lineage>
</organism>